<dbReference type="Proteomes" id="UP000607311">
    <property type="component" value="Unassembled WGS sequence"/>
</dbReference>
<dbReference type="EMBL" id="BOPD01000011">
    <property type="protein sequence ID" value="GIJ32929.1"/>
    <property type="molecule type" value="Genomic_DNA"/>
</dbReference>
<gene>
    <name evidence="2" type="ORF">Vse01_20770</name>
</gene>
<reference evidence="2" key="1">
    <citation type="submission" date="2021-01" db="EMBL/GenBank/DDBJ databases">
        <title>Whole genome shotgun sequence of Verrucosispora sediminis NBRC 107745.</title>
        <authorList>
            <person name="Komaki H."/>
            <person name="Tamura T."/>
        </authorList>
    </citation>
    <scope>NUCLEOTIDE SEQUENCE</scope>
    <source>
        <strain evidence="2">NBRC 107745</strain>
    </source>
</reference>
<name>A0A9W5XJH4_9ACTN</name>
<organism evidence="2 3">
    <name type="scientific">Micromonospora sediminimaris</name>
    <dbReference type="NCBI Taxonomy" id="547162"/>
    <lineage>
        <taxon>Bacteria</taxon>
        <taxon>Bacillati</taxon>
        <taxon>Actinomycetota</taxon>
        <taxon>Actinomycetes</taxon>
        <taxon>Micromonosporales</taxon>
        <taxon>Micromonosporaceae</taxon>
        <taxon>Micromonospora</taxon>
    </lineage>
</organism>
<protein>
    <submittedName>
        <fullName evidence="2">Uncharacterized protein</fullName>
    </submittedName>
</protein>
<feature type="signal peptide" evidence="1">
    <location>
        <begin position="1"/>
        <end position="32"/>
    </location>
</feature>
<evidence type="ECO:0000313" key="3">
    <source>
        <dbReference type="Proteomes" id="UP000607311"/>
    </source>
</evidence>
<proteinExistence type="predicted"/>
<accession>A0A9W5XJH4</accession>
<keyword evidence="3" id="KW-1185">Reference proteome</keyword>
<evidence type="ECO:0000313" key="2">
    <source>
        <dbReference type="EMBL" id="GIJ32929.1"/>
    </source>
</evidence>
<evidence type="ECO:0000256" key="1">
    <source>
        <dbReference type="SAM" id="SignalP"/>
    </source>
</evidence>
<keyword evidence="1" id="KW-0732">Signal</keyword>
<dbReference type="AlphaFoldDB" id="A0A9W5XJH4"/>
<feature type="chain" id="PRO_5040969358" evidence="1">
    <location>
        <begin position="33"/>
        <end position="274"/>
    </location>
</feature>
<comment type="caution">
    <text evidence="2">The sequence shown here is derived from an EMBL/GenBank/DDBJ whole genome shotgun (WGS) entry which is preliminary data.</text>
</comment>
<sequence>MTRLRKRFATGMAAVVLATGLVVPGGARPAQAAVDPTTVAAIIQFAAAAYSYFNSSQNGGLTLEQATSQIIGAVNASRDAINAHADALAVAEATGCVRHHVLEFADIAEFPLSLKQRWAQDVTSCVTLIDALWNAVTNASAKNQLGILLGAIGPIALIARAQARFSVTELRSLLVNAFTRVQTQWQPYCMGTPYGVNEEFWMNYHDPIWLDGGFFCSGPYDTVTRTHVAQASAGGMGLFQYGALIQYDFSPLIDAASKQYAHGVAVASLAQLRP</sequence>
<dbReference type="RefSeq" id="WP_170863457.1">
    <property type="nucleotide sequence ID" value="NZ_BOPD01000011.1"/>
</dbReference>